<dbReference type="RefSeq" id="WP_105357528.1">
    <property type="nucleotide sequence ID" value="NZ_PUIB01000022.1"/>
</dbReference>
<dbReference type="Proteomes" id="UP000239388">
    <property type="component" value="Unassembled WGS sequence"/>
</dbReference>
<dbReference type="Gene3D" id="3.55.50.30">
    <property type="match status" value="1"/>
</dbReference>
<keyword evidence="2" id="KW-0732">Signal</keyword>
<feature type="chain" id="PRO_5015654287" description="NolW-like domain-containing protein" evidence="2">
    <location>
        <begin position="21"/>
        <end position="613"/>
    </location>
</feature>
<accession>A0A2S8FCR9</accession>
<feature type="signal peptide" evidence="2">
    <location>
        <begin position="1"/>
        <end position="20"/>
    </location>
</feature>
<protein>
    <recommendedName>
        <fullName evidence="5">NolW-like domain-containing protein</fullName>
    </recommendedName>
</protein>
<name>A0A2S8FCR9_9BACT</name>
<reference evidence="3 4" key="1">
    <citation type="submission" date="2018-02" db="EMBL/GenBank/DDBJ databases">
        <title>Comparative genomes isolates from brazilian mangrove.</title>
        <authorList>
            <person name="Araujo J.E."/>
            <person name="Taketani R.G."/>
            <person name="Silva M.C.P."/>
            <person name="Loureco M.V."/>
            <person name="Andreote F.D."/>
        </authorList>
    </citation>
    <scope>NUCLEOTIDE SEQUENCE [LARGE SCALE GENOMIC DNA]</scope>
    <source>
        <strain evidence="3 4">NAP PRIS-MGV</strain>
    </source>
</reference>
<feature type="compositionally biased region" description="Low complexity" evidence="1">
    <location>
        <begin position="604"/>
        <end position="613"/>
    </location>
</feature>
<evidence type="ECO:0000256" key="2">
    <source>
        <dbReference type="SAM" id="SignalP"/>
    </source>
</evidence>
<sequence length="613" mass="67169">MRVLASVAIGLLLFSSQLWAQFGNGSRQYPRPQQPSVPATENLPAINPAKVPVVHALPNETALAEVAQKEAILQALREKKFDLQLVDTPLADFAKLLAAKLGVPVQMNVRALENIGLGPDMPITYAMTDLRAETHLRLILRELELTYLVTPYGVTITTPDEADNHEEARFYPLGDLVYLAEATPAFQPDFDSIINVIDTSIRPESWQEGGSLISPINDGVSIAQTHGIHEEIAGLLKAIRQAKAYPGDAYPTEALSIYPHAEETTELRRQLATRQVSARFNDTPLKEVIAHVAKAGDIRIIIDHRSLSFEGLAEDIPITLTVDEIPLKQVLDMLAEQYELSWYTFDNVVVITTPDEAENELETRIYPVRDLLWCGLDASQPEVRQLLESIHLSGFGGYFWGNSRDVGTIHAPPMNDVDTLIEAITTTVSCDSWENLGGPGSITPLDECLIISQTEHVHEKVAALLADVRRHPRKFDPQAIAQQVQTANAEAEVVMYQSPVDKTGAPMLTQEDLQAIAARVKTLVATETWDGDQHFLDPVHSGLIVRNRKDVQRKVAAYLKQINLQPPPPPEIFLGNGQGGGGFGGGGFGNTPTTQTPTQPPNATPTNQSGGFF</sequence>
<dbReference type="OrthoDB" id="277020at2"/>
<feature type="region of interest" description="Disordered" evidence="1">
    <location>
        <begin position="582"/>
        <end position="613"/>
    </location>
</feature>
<gene>
    <name evidence="3" type="ORF">C5Y98_22175</name>
</gene>
<evidence type="ECO:0000256" key="1">
    <source>
        <dbReference type="SAM" id="MobiDB-lite"/>
    </source>
</evidence>
<comment type="caution">
    <text evidence="3">The sequence shown here is derived from an EMBL/GenBank/DDBJ whole genome shotgun (WGS) entry which is preliminary data.</text>
</comment>
<evidence type="ECO:0008006" key="5">
    <source>
        <dbReference type="Google" id="ProtNLM"/>
    </source>
</evidence>
<proteinExistence type="predicted"/>
<dbReference type="AlphaFoldDB" id="A0A2S8FCR9"/>
<evidence type="ECO:0000313" key="3">
    <source>
        <dbReference type="EMBL" id="PQO29971.1"/>
    </source>
</evidence>
<organism evidence="3 4">
    <name type="scientific">Blastopirellula marina</name>
    <dbReference type="NCBI Taxonomy" id="124"/>
    <lineage>
        <taxon>Bacteria</taxon>
        <taxon>Pseudomonadati</taxon>
        <taxon>Planctomycetota</taxon>
        <taxon>Planctomycetia</taxon>
        <taxon>Pirellulales</taxon>
        <taxon>Pirellulaceae</taxon>
        <taxon>Blastopirellula</taxon>
    </lineage>
</organism>
<evidence type="ECO:0000313" key="4">
    <source>
        <dbReference type="Proteomes" id="UP000239388"/>
    </source>
</evidence>
<dbReference type="EMBL" id="PUIB01000022">
    <property type="protein sequence ID" value="PQO29971.1"/>
    <property type="molecule type" value="Genomic_DNA"/>
</dbReference>